<dbReference type="FunFam" id="3.40.50.620:FF:000019">
    <property type="entry name" value="Argininosuccinate synthase"/>
    <property type="match status" value="1"/>
</dbReference>
<dbReference type="OrthoDB" id="1688907at2759"/>
<evidence type="ECO:0000256" key="12">
    <source>
        <dbReference type="ARBA" id="ARBA00049077"/>
    </source>
</evidence>
<dbReference type="PANTHER" id="PTHR11587:SF2">
    <property type="entry name" value="ARGININOSUCCINATE SYNTHASE"/>
    <property type="match status" value="1"/>
</dbReference>
<keyword evidence="6" id="KW-0055">Arginine biosynthesis</keyword>
<keyword evidence="10" id="KW-0067">ATP-binding</keyword>
<dbReference type="PROSITE" id="PS00564">
    <property type="entry name" value="ARGININOSUCCIN_SYN_1"/>
    <property type="match status" value="1"/>
</dbReference>
<accession>A0A8C0N4L3</accession>
<evidence type="ECO:0000256" key="5">
    <source>
        <dbReference type="ARBA" id="ARBA00022436"/>
    </source>
</evidence>
<evidence type="ECO:0000256" key="2">
    <source>
        <dbReference type="ARBA" id="ARBA00005154"/>
    </source>
</evidence>
<evidence type="ECO:0000256" key="7">
    <source>
        <dbReference type="ARBA" id="ARBA00022598"/>
    </source>
</evidence>
<evidence type="ECO:0000259" key="14">
    <source>
        <dbReference type="Pfam" id="PF20979"/>
    </source>
</evidence>
<dbReference type="GO" id="GO:0005524">
    <property type="term" value="F:ATP binding"/>
    <property type="evidence" value="ECO:0007669"/>
    <property type="project" value="UniProtKB-KW"/>
</dbReference>
<comment type="pathway">
    <text evidence="2">Nitrogen metabolism; urea cycle; (N(omega)-L-arginino)succinate from L-aspartate and L-citrulline: step 1/1.</text>
</comment>
<dbReference type="GO" id="GO:0004055">
    <property type="term" value="F:argininosuccinate synthase activity"/>
    <property type="evidence" value="ECO:0007669"/>
    <property type="project" value="UniProtKB-EC"/>
</dbReference>
<dbReference type="GO" id="GO:0006526">
    <property type="term" value="P:L-arginine biosynthetic process"/>
    <property type="evidence" value="ECO:0007669"/>
    <property type="project" value="UniProtKB-UniPathway"/>
</dbReference>
<dbReference type="Ensembl" id="ENSCAFT00030019977.1">
    <property type="protein sequence ID" value="ENSCAFP00030017410.1"/>
    <property type="gene ID" value="ENSCAFG00030010628.1"/>
</dbReference>
<dbReference type="Proteomes" id="UP000694429">
    <property type="component" value="Chromosome 9"/>
</dbReference>
<dbReference type="InterPro" id="IPR024074">
    <property type="entry name" value="AS_cat/multimer_dom_body"/>
</dbReference>
<feature type="domain" description="Arginosuccinate synthase-like N-terminal" evidence="13">
    <location>
        <begin position="37"/>
        <end position="147"/>
    </location>
</feature>
<dbReference type="GO" id="GO:0000050">
    <property type="term" value="P:urea cycle"/>
    <property type="evidence" value="ECO:0007669"/>
    <property type="project" value="UniProtKB-UniPathway"/>
</dbReference>
<feature type="domain" description="Arginosuccinate synthase C-terminal" evidence="14">
    <location>
        <begin position="156"/>
        <end position="257"/>
    </location>
</feature>
<evidence type="ECO:0000256" key="3">
    <source>
        <dbReference type="ARBA" id="ARBA00012286"/>
    </source>
</evidence>
<dbReference type="InterPro" id="IPR048268">
    <property type="entry name" value="Arginosuc_syn_C"/>
</dbReference>
<evidence type="ECO:0000256" key="9">
    <source>
        <dbReference type="ARBA" id="ARBA00022741"/>
    </source>
</evidence>
<evidence type="ECO:0000259" key="13">
    <source>
        <dbReference type="Pfam" id="PF00764"/>
    </source>
</evidence>
<evidence type="ECO:0000256" key="6">
    <source>
        <dbReference type="ARBA" id="ARBA00022571"/>
    </source>
</evidence>
<keyword evidence="5" id="KW-0835">Urea cycle</keyword>
<dbReference type="PROSITE" id="PS00565">
    <property type="entry name" value="ARGININOSUCCIN_SYN_2"/>
    <property type="match status" value="1"/>
</dbReference>
<reference evidence="15" key="2">
    <citation type="submission" date="2025-08" db="UniProtKB">
        <authorList>
            <consortium name="Ensembl"/>
        </authorList>
    </citation>
    <scope>IDENTIFICATION</scope>
</reference>
<gene>
    <name evidence="15" type="primary">ASS1</name>
</gene>
<dbReference type="SUPFAM" id="SSF69864">
    <property type="entry name" value="Argininosuccinate synthetase, C-terminal domain"/>
    <property type="match status" value="1"/>
</dbReference>
<dbReference type="SUPFAM" id="SSF52402">
    <property type="entry name" value="Adenine nucleotide alpha hydrolases-like"/>
    <property type="match status" value="1"/>
</dbReference>
<evidence type="ECO:0000256" key="10">
    <source>
        <dbReference type="ARBA" id="ARBA00022840"/>
    </source>
</evidence>
<organism evidence="15 16">
    <name type="scientific">Canis lupus familiaris</name>
    <name type="common">Dog</name>
    <name type="synonym">Canis familiaris</name>
    <dbReference type="NCBI Taxonomy" id="9615"/>
    <lineage>
        <taxon>Eukaryota</taxon>
        <taxon>Metazoa</taxon>
        <taxon>Chordata</taxon>
        <taxon>Craniata</taxon>
        <taxon>Vertebrata</taxon>
        <taxon>Euteleostomi</taxon>
        <taxon>Mammalia</taxon>
        <taxon>Eutheria</taxon>
        <taxon>Laurasiatheria</taxon>
        <taxon>Carnivora</taxon>
        <taxon>Caniformia</taxon>
        <taxon>Canidae</taxon>
        <taxon>Canis</taxon>
    </lineage>
</organism>
<dbReference type="Pfam" id="PF00764">
    <property type="entry name" value="Arginosuc_synth"/>
    <property type="match status" value="2"/>
</dbReference>
<evidence type="ECO:0000256" key="1">
    <source>
        <dbReference type="ARBA" id="ARBA00004967"/>
    </source>
</evidence>
<evidence type="ECO:0000256" key="11">
    <source>
        <dbReference type="ARBA" id="ARBA00029916"/>
    </source>
</evidence>
<keyword evidence="7" id="KW-0436">Ligase</keyword>
<evidence type="ECO:0000313" key="15">
    <source>
        <dbReference type="Ensembl" id="ENSCAFP00030017410.1"/>
    </source>
</evidence>
<dbReference type="PANTHER" id="PTHR11587">
    <property type="entry name" value="ARGININOSUCCINATE SYNTHASE"/>
    <property type="match status" value="1"/>
</dbReference>
<proteinExistence type="predicted"/>
<keyword evidence="9" id="KW-0547">Nucleotide-binding</keyword>
<protein>
    <recommendedName>
        <fullName evidence="4">Argininosuccinate synthase</fullName>
        <ecNumber evidence="3">6.3.4.5</ecNumber>
    </recommendedName>
    <alternativeName>
        <fullName evidence="11">Citrulline--aspartate ligase</fullName>
    </alternativeName>
</protein>
<comment type="pathway">
    <text evidence="1">Amino-acid biosynthesis; L-arginine biosynthesis; L-arginine from L-ornithine and carbamoyl phosphate: step 2/3.</text>
</comment>
<evidence type="ECO:0000256" key="8">
    <source>
        <dbReference type="ARBA" id="ARBA00022605"/>
    </source>
</evidence>
<dbReference type="CDD" id="cd01999">
    <property type="entry name" value="ASS"/>
    <property type="match status" value="1"/>
</dbReference>
<evidence type="ECO:0000313" key="16">
    <source>
        <dbReference type="Proteomes" id="UP000694429"/>
    </source>
</evidence>
<dbReference type="Gene3D" id="3.90.1260.10">
    <property type="entry name" value="Argininosuccinate synthetase, chain A, domain 2"/>
    <property type="match status" value="1"/>
</dbReference>
<comment type="catalytic activity">
    <reaction evidence="12">
        <text>L-citrulline + L-aspartate + ATP = 2-(N(omega)-L-arginino)succinate + AMP + diphosphate + H(+)</text>
        <dbReference type="Rhea" id="RHEA:10932"/>
        <dbReference type="ChEBI" id="CHEBI:15378"/>
        <dbReference type="ChEBI" id="CHEBI:29991"/>
        <dbReference type="ChEBI" id="CHEBI:30616"/>
        <dbReference type="ChEBI" id="CHEBI:33019"/>
        <dbReference type="ChEBI" id="CHEBI:57472"/>
        <dbReference type="ChEBI" id="CHEBI:57743"/>
        <dbReference type="ChEBI" id="CHEBI:456215"/>
        <dbReference type="EC" id="6.3.4.5"/>
    </reaction>
</comment>
<dbReference type="AlphaFoldDB" id="A0A8C0N4L3"/>
<keyword evidence="8" id="KW-0028">Amino-acid biosynthesis</keyword>
<dbReference type="InterPro" id="IPR001518">
    <property type="entry name" value="Arginosuc_synth"/>
</dbReference>
<dbReference type="UniPathway" id="UPA00158">
    <property type="reaction ID" value="UER00272"/>
</dbReference>
<evidence type="ECO:0000256" key="4">
    <source>
        <dbReference type="ARBA" id="ARBA00014810"/>
    </source>
</evidence>
<dbReference type="UniPathway" id="UPA00068">
    <property type="reaction ID" value="UER00113"/>
</dbReference>
<dbReference type="InterPro" id="IPR048267">
    <property type="entry name" value="Arginosuc_syn_N"/>
</dbReference>
<feature type="domain" description="Arginosuccinate synthase-like N-terminal" evidence="13">
    <location>
        <begin position="7"/>
        <end position="36"/>
    </location>
</feature>
<dbReference type="EC" id="6.3.4.5" evidence="3"/>
<dbReference type="Gene3D" id="3.40.50.620">
    <property type="entry name" value="HUPs"/>
    <property type="match status" value="2"/>
</dbReference>
<dbReference type="InterPro" id="IPR023434">
    <property type="entry name" value="Arginosuc_synth_type_1_subfam"/>
</dbReference>
<sequence length="416" mass="46052">MSSKGSVVLAYSGGLDTSCILVWLKEQGYDVIAYLVFIEDVSKEFVEEFIWPAIQSSALYEDRYLLGTSLARPCIARKQVEIAQREGAKYVSHGATGKGNDQVRFELTCYSLAPQIKVIAPWRMPEFYNRFQGRNDLMEYAKQHGIPIPVTPKNPWSMDENLMHISYEAGILENPKNQAPPGLYTKTQDPAKAPNSPDILEIEFKKGVPVKVTNVKDGTTHRTSLELFMYLNEVAGKHGVGRIDIVENRFIGMKSRGESAHCPWRRVSDPRDPRGPSDSHSIQVLLLPRYVDDFVQVPAPIRLFLPHGVGIVGPLPLTLKGLMRSTVLRASGGLEGRGGEERGGRDRTGGRALLCPRAGGLARFGGTPCRADFTVIKAARRRRPARQGRNPARGGRCGLCWWCEPPGRVGLCLCAE</sequence>
<name>A0A8C0N4L3_CANLF</name>
<dbReference type="Pfam" id="PF20979">
    <property type="entry name" value="Arginosuc_syn_C"/>
    <property type="match status" value="1"/>
</dbReference>
<dbReference type="InterPro" id="IPR018223">
    <property type="entry name" value="Arginosuc_synth_CS"/>
</dbReference>
<dbReference type="InterPro" id="IPR014729">
    <property type="entry name" value="Rossmann-like_a/b/a_fold"/>
</dbReference>
<reference evidence="15" key="1">
    <citation type="submission" date="2019-03" db="EMBL/GenBank/DDBJ databases">
        <authorList>
            <person name="Warren W.C."/>
            <person name="Johnson G.S."/>
        </authorList>
    </citation>
    <scope>NUCLEOTIDE SEQUENCE [LARGE SCALE GENOMIC DNA]</scope>
    <source>
        <strain evidence="15">Basenji</strain>
    </source>
</reference>